<evidence type="ECO:0000256" key="5">
    <source>
        <dbReference type="ARBA" id="ARBA00022729"/>
    </source>
</evidence>
<accession>A0A1M6HHT1</accession>
<proteinExistence type="inferred from homology"/>
<dbReference type="STRING" id="192903.SAMN04488513_10354"/>
<evidence type="ECO:0000256" key="4">
    <source>
        <dbReference type="ARBA" id="ARBA00022692"/>
    </source>
</evidence>
<dbReference type="PANTHER" id="PTHR35093">
    <property type="entry name" value="OUTER MEMBRANE PROTEIN NMB0088-RELATED"/>
    <property type="match status" value="1"/>
</dbReference>
<dbReference type="PANTHER" id="PTHR35093:SF8">
    <property type="entry name" value="OUTER MEMBRANE PROTEIN NMB0088-RELATED"/>
    <property type="match status" value="1"/>
</dbReference>
<evidence type="ECO:0000256" key="2">
    <source>
        <dbReference type="ARBA" id="ARBA00008163"/>
    </source>
</evidence>
<evidence type="ECO:0000256" key="7">
    <source>
        <dbReference type="ARBA" id="ARBA00023237"/>
    </source>
</evidence>
<evidence type="ECO:0000256" key="1">
    <source>
        <dbReference type="ARBA" id="ARBA00004571"/>
    </source>
</evidence>
<dbReference type="Proteomes" id="UP000184543">
    <property type="component" value="Unassembled WGS sequence"/>
</dbReference>
<dbReference type="RefSeq" id="WP_072993948.1">
    <property type="nucleotide sequence ID" value="NZ_FQYU01000003.1"/>
</dbReference>
<reference evidence="9" key="1">
    <citation type="submission" date="2016-11" db="EMBL/GenBank/DDBJ databases">
        <authorList>
            <person name="Varghese N."/>
            <person name="Submissions S."/>
        </authorList>
    </citation>
    <scope>NUCLEOTIDE SEQUENCE [LARGE SCALE GENOMIC DNA]</scope>
    <source>
        <strain evidence="9">DSM 19858</strain>
    </source>
</reference>
<keyword evidence="5" id="KW-0732">Signal</keyword>
<comment type="subcellular location">
    <subcellularLocation>
        <location evidence="1">Cell outer membrane</location>
        <topology evidence="1">Multi-pass membrane protein</topology>
    </subcellularLocation>
</comment>
<organism evidence="8 9">
    <name type="scientific">Pseudozobellia thermophila</name>
    <dbReference type="NCBI Taxonomy" id="192903"/>
    <lineage>
        <taxon>Bacteria</taxon>
        <taxon>Pseudomonadati</taxon>
        <taxon>Bacteroidota</taxon>
        <taxon>Flavobacteriia</taxon>
        <taxon>Flavobacteriales</taxon>
        <taxon>Flavobacteriaceae</taxon>
        <taxon>Pseudozobellia</taxon>
    </lineage>
</organism>
<comment type="similarity">
    <text evidence="2">Belongs to the OmpP1/FadL family.</text>
</comment>
<evidence type="ECO:0000313" key="8">
    <source>
        <dbReference type="EMBL" id="SHJ21723.1"/>
    </source>
</evidence>
<dbReference type="SUPFAM" id="SSF56935">
    <property type="entry name" value="Porins"/>
    <property type="match status" value="1"/>
</dbReference>
<dbReference type="OrthoDB" id="9765571at2"/>
<keyword evidence="6" id="KW-0472">Membrane</keyword>
<dbReference type="Gene3D" id="2.40.160.60">
    <property type="entry name" value="Outer membrane protein transport protein (OMPP1/FadL/TodX)"/>
    <property type="match status" value="1"/>
</dbReference>
<protein>
    <submittedName>
        <fullName evidence="8">Outer membrane protein transport protein (OMPP1/FadL/TodX)</fullName>
    </submittedName>
</protein>
<sequence length="504" mass="55208">MKRVFTFMGLLACFFSNGQNIDDVLRYGTENLQGSARFQAMGGAFGALGGDMSSLNINPAGSSVFNNSLLTFSATYFHENSDSDYRGSLNSADSNTLDINQIGGALVFKNSNTDSNWRKFSVAVNYDLVQNFEGFSISGGLGTEGIDNYFLDYADGIPLEPLKLRANETIGNAYLDIGATNGLGYAGQQAFLGFQAGIIEPVADENENTAYYSNASYSELNQDFRQTASGYNSKFVVNGSTQYGDNLYMGASLNFHTVLYDRLNRYREDYFTTDNELRTLYFDELLRTEGTGFSFSAGAIAKINHAIRLGASYQSPTWYRLSDSFSQGIDSNYPNKDASFSYLGLNDFNLFDYQIKTPSKLTGSIAAVFGLNGLLSFDYSYQDMSKAELRPTSDAAFADENLYISEALGGVSSFRVGGEYKIKRVSLRGGYRFEQSPYADGNYVGDLTALSGGIGINFGASKLDLAVNRSEQDVLQYFFSTGITTPAVLTQVNTNVTLSYTLNF</sequence>
<gene>
    <name evidence="8" type="ORF">SAMN04488513_10354</name>
</gene>
<dbReference type="AlphaFoldDB" id="A0A1M6HHT1"/>
<dbReference type="EMBL" id="FQYU01000003">
    <property type="protein sequence ID" value="SHJ21723.1"/>
    <property type="molecule type" value="Genomic_DNA"/>
</dbReference>
<keyword evidence="3" id="KW-1134">Transmembrane beta strand</keyword>
<evidence type="ECO:0000256" key="6">
    <source>
        <dbReference type="ARBA" id="ARBA00023136"/>
    </source>
</evidence>
<evidence type="ECO:0000313" key="9">
    <source>
        <dbReference type="Proteomes" id="UP000184543"/>
    </source>
</evidence>
<name>A0A1M6HHT1_9FLAO</name>
<evidence type="ECO:0000256" key="3">
    <source>
        <dbReference type="ARBA" id="ARBA00022452"/>
    </source>
</evidence>
<dbReference type="GO" id="GO:0009279">
    <property type="term" value="C:cell outer membrane"/>
    <property type="evidence" value="ECO:0007669"/>
    <property type="project" value="UniProtKB-SubCell"/>
</dbReference>
<dbReference type="InterPro" id="IPR005017">
    <property type="entry name" value="OMPP1/FadL/TodX"/>
</dbReference>
<keyword evidence="4" id="KW-0812">Transmembrane</keyword>
<keyword evidence="9" id="KW-1185">Reference proteome</keyword>
<dbReference type="GO" id="GO:0015483">
    <property type="term" value="F:long-chain fatty acid transporting porin activity"/>
    <property type="evidence" value="ECO:0007669"/>
    <property type="project" value="TreeGrafter"/>
</dbReference>
<keyword evidence="7" id="KW-0998">Cell outer membrane</keyword>